<dbReference type="InterPro" id="IPR036758">
    <property type="entry name" value="At5g01610-like"/>
</dbReference>
<name>A0A8J4VBR4_9ROSI</name>
<comment type="caution">
    <text evidence="2">The sequence shown here is derived from an EMBL/GenBank/DDBJ whole genome shotgun (WGS) entry which is preliminary data.</text>
</comment>
<dbReference type="SUPFAM" id="SSF141562">
    <property type="entry name" value="At5g01610-like"/>
    <property type="match status" value="1"/>
</dbReference>
<organism evidence="2 3">
    <name type="scientific">Castanea mollissima</name>
    <name type="common">Chinese chestnut</name>
    <dbReference type="NCBI Taxonomy" id="60419"/>
    <lineage>
        <taxon>Eukaryota</taxon>
        <taxon>Viridiplantae</taxon>
        <taxon>Streptophyta</taxon>
        <taxon>Embryophyta</taxon>
        <taxon>Tracheophyta</taxon>
        <taxon>Spermatophyta</taxon>
        <taxon>Magnoliopsida</taxon>
        <taxon>eudicotyledons</taxon>
        <taxon>Gunneridae</taxon>
        <taxon>Pentapetalae</taxon>
        <taxon>rosids</taxon>
        <taxon>fabids</taxon>
        <taxon>Fagales</taxon>
        <taxon>Fagaceae</taxon>
        <taxon>Castanea</taxon>
    </lineage>
</organism>
<dbReference type="PANTHER" id="PTHR31676">
    <property type="entry name" value="T31J12.3 PROTEIN-RELATED"/>
    <property type="match status" value="1"/>
</dbReference>
<evidence type="ECO:0000256" key="1">
    <source>
        <dbReference type="SAM" id="Phobius"/>
    </source>
</evidence>
<evidence type="ECO:0000313" key="3">
    <source>
        <dbReference type="Proteomes" id="UP000737018"/>
    </source>
</evidence>
<gene>
    <name evidence="2" type="ORF">CMV_022308</name>
</gene>
<dbReference type="Proteomes" id="UP000737018">
    <property type="component" value="Unassembled WGS sequence"/>
</dbReference>
<proteinExistence type="predicted"/>
<evidence type="ECO:0000313" key="2">
    <source>
        <dbReference type="EMBL" id="KAF3952107.1"/>
    </source>
</evidence>
<dbReference type="Pfam" id="PF04398">
    <property type="entry name" value="DUF538"/>
    <property type="match status" value="1"/>
</dbReference>
<accession>A0A8J4VBR4</accession>
<dbReference type="AlphaFoldDB" id="A0A8J4VBR4"/>
<sequence length="80" mass="8759">MPFLQSIVTGLTGISVKILFLWLNIIEVGRDGDDLYFSVGIASASFPIDNFYECPQCGCGLNCGSQQRDCYDGGRITDKD</sequence>
<reference evidence="2" key="1">
    <citation type="submission" date="2020-03" db="EMBL/GenBank/DDBJ databases">
        <title>Castanea mollissima Vanexum genome sequencing.</title>
        <authorList>
            <person name="Staton M."/>
        </authorList>
    </citation>
    <scope>NUCLEOTIDE SEQUENCE</scope>
    <source>
        <tissue evidence="2">Leaf</tissue>
    </source>
</reference>
<dbReference type="Gene3D" id="2.30.240.10">
    <property type="entry name" value="At5g01610-like"/>
    <property type="match status" value="1"/>
</dbReference>
<dbReference type="EMBL" id="JRKL02004647">
    <property type="protein sequence ID" value="KAF3952107.1"/>
    <property type="molecule type" value="Genomic_DNA"/>
</dbReference>
<protein>
    <submittedName>
        <fullName evidence="2">Uncharacterized protein</fullName>
    </submittedName>
</protein>
<keyword evidence="1" id="KW-0472">Membrane</keyword>
<feature type="transmembrane region" description="Helical" evidence="1">
    <location>
        <begin position="6"/>
        <end position="26"/>
    </location>
</feature>
<dbReference type="InterPro" id="IPR007493">
    <property type="entry name" value="DUF538"/>
</dbReference>
<keyword evidence="1" id="KW-0812">Transmembrane</keyword>
<dbReference type="OrthoDB" id="1732104at2759"/>
<keyword evidence="1" id="KW-1133">Transmembrane helix</keyword>
<keyword evidence="3" id="KW-1185">Reference proteome</keyword>
<dbReference type="PANTHER" id="PTHR31676:SF156">
    <property type="entry name" value="F22D16.19 PROTEIN"/>
    <property type="match status" value="1"/>
</dbReference>